<name>A0A7E4V0C4_PANRE</name>
<evidence type="ECO:0000256" key="1">
    <source>
        <dbReference type="SAM" id="SignalP"/>
    </source>
</evidence>
<keyword evidence="2" id="KW-1185">Reference proteome</keyword>
<dbReference type="Proteomes" id="UP000492821">
    <property type="component" value="Unassembled WGS sequence"/>
</dbReference>
<reference evidence="2" key="1">
    <citation type="journal article" date="2013" name="Genetics">
        <title>The draft genome and transcriptome of Panagrellus redivivus are shaped by the harsh demands of a free-living lifestyle.</title>
        <authorList>
            <person name="Srinivasan J."/>
            <person name="Dillman A.R."/>
            <person name="Macchietto M.G."/>
            <person name="Heikkinen L."/>
            <person name="Lakso M."/>
            <person name="Fracchia K.M."/>
            <person name="Antoshechkin I."/>
            <person name="Mortazavi A."/>
            <person name="Wong G."/>
            <person name="Sternberg P.W."/>
        </authorList>
    </citation>
    <scope>NUCLEOTIDE SEQUENCE [LARGE SCALE GENOMIC DNA]</scope>
    <source>
        <strain evidence="2">MT8872</strain>
    </source>
</reference>
<evidence type="ECO:0000313" key="3">
    <source>
        <dbReference type="WBParaSite" id="Pan_g15032.t1"/>
    </source>
</evidence>
<accession>A0A7E4V0C4</accession>
<reference evidence="3" key="2">
    <citation type="submission" date="2020-10" db="UniProtKB">
        <authorList>
            <consortium name="WormBaseParasite"/>
        </authorList>
    </citation>
    <scope>IDENTIFICATION</scope>
</reference>
<protein>
    <submittedName>
        <fullName evidence="3">Secreted RxLR effector peptide protein</fullName>
    </submittedName>
</protein>
<organism evidence="2 3">
    <name type="scientific">Panagrellus redivivus</name>
    <name type="common">Microworm</name>
    <dbReference type="NCBI Taxonomy" id="6233"/>
    <lineage>
        <taxon>Eukaryota</taxon>
        <taxon>Metazoa</taxon>
        <taxon>Ecdysozoa</taxon>
        <taxon>Nematoda</taxon>
        <taxon>Chromadorea</taxon>
        <taxon>Rhabditida</taxon>
        <taxon>Tylenchina</taxon>
        <taxon>Panagrolaimomorpha</taxon>
        <taxon>Panagrolaimoidea</taxon>
        <taxon>Panagrolaimidae</taxon>
        <taxon>Panagrellus</taxon>
    </lineage>
</organism>
<feature type="signal peptide" evidence="1">
    <location>
        <begin position="1"/>
        <end position="21"/>
    </location>
</feature>
<dbReference type="WBParaSite" id="Pan_g15032.t1">
    <property type="protein sequence ID" value="Pan_g15032.t1"/>
    <property type="gene ID" value="Pan_g15032"/>
</dbReference>
<proteinExistence type="predicted"/>
<evidence type="ECO:0000313" key="2">
    <source>
        <dbReference type="Proteomes" id="UP000492821"/>
    </source>
</evidence>
<keyword evidence="1" id="KW-0732">Signal</keyword>
<sequence>MQPRTLYTLLLMLVIIGSALGHGRHIKQKRSPGFDSPDEVRASMMEGFHRLKILTHTLDNDHDVDIVKKLVAKFVPDASAYDANWRLSLKERFDLIRGYIALVPVKGLMELKRNYQILEDDLWQYMGFMI</sequence>
<dbReference type="AlphaFoldDB" id="A0A7E4V0C4"/>
<feature type="chain" id="PRO_5028910631" evidence="1">
    <location>
        <begin position="22"/>
        <end position="130"/>
    </location>
</feature>